<dbReference type="GO" id="GO:0033177">
    <property type="term" value="C:proton-transporting two-sector ATPase complex, proton-transporting domain"/>
    <property type="evidence" value="ECO:0007669"/>
    <property type="project" value="InterPro"/>
</dbReference>
<evidence type="ECO:0000256" key="4">
    <source>
        <dbReference type="ARBA" id="ARBA00004170"/>
    </source>
</evidence>
<dbReference type="InterPro" id="IPR020003">
    <property type="entry name" value="ATPase_a/bsu_AS"/>
</dbReference>
<feature type="domain" description="ATPase F1/V1/A1 complex alpha/beta subunit nucleotide-binding" evidence="25">
    <location>
        <begin position="324"/>
        <end position="539"/>
    </location>
</feature>
<dbReference type="InterPro" id="IPR038376">
    <property type="entry name" value="ATP_synth_asu_C_sf"/>
</dbReference>
<dbReference type="CDD" id="cd18116">
    <property type="entry name" value="ATP-synt_F1_alpha_N"/>
    <property type="match status" value="1"/>
</dbReference>
<accession>A0A8K0HCC2</accession>
<evidence type="ECO:0000256" key="1">
    <source>
        <dbReference type="ARBA" id="ARBA00003784"/>
    </source>
</evidence>
<dbReference type="SUPFAM" id="SSF52540">
    <property type="entry name" value="P-loop containing nucleoside triphosphate hydrolases"/>
    <property type="match status" value="1"/>
</dbReference>
<dbReference type="Pfam" id="PF00006">
    <property type="entry name" value="ATP-synt_ab"/>
    <property type="match status" value="1"/>
</dbReference>
<dbReference type="InterPro" id="IPR000793">
    <property type="entry name" value="ATP_synth_asu_C"/>
</dbReference>
<dbReference type="SUPFAM" id="SSF81333">
    <property type="entry name" value="F1F0 ATP synthase subunit C"/>
    <property type="match status" value="1"/>
</dbReference>
<dbReference type="InterPro" id="IPR000194">
    <property type="entry name" value="ATPase_F1/V1/A1_a/bsu_nucl-bd"/>
</dbReference>
<dbReference type="CDD" id="cd01132">
    <property type="entry name" value="F1-ATPase_alpha_CD"/>
    <property type="match status" value="1"/>
</dbReference>
<feature type="coiled-coil region" evidence="23">
    <location>
        <begin position="61"/>
        <end position="95"/>
    </location>
</feature>
<evidence type="ECO:0000259" key="25">
    <source>
        <dbReference type="Pfam" id="PF00006"/>
    </source>
</evidence>
<comment type="similarity">
    <text evidence="7">Belongs to the ATPase alpha/beta chains family.</text>
</comment>
<sequence length="679" mass="74419">MNPLISAASVIAAGLAVGLASIGPGVGQGTAAGQAVEGIARQPEAEGKIRDNRKQRILKTIRDSEELREGAQERLEKALARLRKVEMEADQFRANGYSEIEREKLNLINSTYKTLEQLENYKNETIRFEQQRAINQVRQRVFQQALEGALGTLNSCLNTELHLRTISTNIGMFGTMKEITDEISNIIRERIEQYNREVKILNTGTVLQVGDGIARIYGLDEVMAGELVEFEEGTIGIALNLESNNVGVVLMGDGLMIQEGSSVKATGRIAQIPVSEAFLGRVINALAKPIDGRGEIAASESRLIESPAPGIISRRSVYEPLQTGLIAIDSMIPIGRGQRELIIGDRQTGKTAVATDTILNQQGQNVICVYVAIGQKASSVAQVVTTLQERGAMEYTIVVAETADSPATLQYLAPYTGAALAEYFMYRKQHTSIIYDDPSKQAQAYRQMSLLLRRPPGREAYPGDVFYLHSRLLERAAKSSSPLGEGSMTALPIVETQSGDVSAYIPTNVISITDGQIFLSADLFNAGIRPAINVGISVSRVGSAAQIKAMKQVAGKSKLELAQFAELEAFSQFASDLDKATQNQLARGQRLRELLKQSQAAPLAVEEQIMTIYTGTNGYLDSLEIGQVRKFLVELRTYLKTNKPQFQEIISSTKIFNEEAEALLKEAIQEQMERFLLQE</sequence>
<evidence type="ECO:0000259" key="26">
    <source>
        <dbReference type="Pfam" id="PF00137"/>
    </source>
</evidence>
<comment type="similarity">
    <text evidence="6">Belongs to the ATPase C chain family.</text>
</comment>
<evidence type="ECO:0000256" key="13">
    <source>
        <dbReference type="ARBA" id="ARBA00022741"/>
    </source>
</evidence>
<reference evidence="29" key="1">
    <citation type="submission" date="2020-03" db="EMBL/GenBank/DDBJ databases">
        <title>A high-quality chromosome-level genome assembly of a woody plant with both climbing and erect habits, Rhamnella rubrinervis.</title>
        <authorList>
            <person name="Lu Z."/>
            <person name="Yang Y."/>
            <person name="Zhu X."/>
            <person name="Sun Y."/>
        </authorList>
    </citation>
    <scope>NUCLEOTIDE SEQUENCE</scope>
    <source>
        <strain evidence="29">BYM</strain>
        <tissue evidence="29">Leaf</tissue>
    </source>
</reference>
<evidence type="ECO:0000256" key="14">
    <source>
        <dbReference type="ARBA" id="ARBA00022781"/>
    </source>
</evidence>
<feature type="chain" id="PRO_5035475802" description="ATP synthase subunit alpha, mitochondrial" evidence="24">
    <location>
        <begin position="21"/>
        <end position="679"/>
    </location>
</feature>
<dbReference type="InterPro" id="IPR005294">
    <property type="entry name" value="ATP_synth_F1_asu"/>
</dbReference>
<dbReference type="InterPro" id="IPR036121">
    <property type="entry name" value="ATPase_F1/V1/A1_a/bsu_N_sf"/>
</dbReference>
<dbReference type="Pfam" id="PF02874">
    <property type="entry name" value="ATP-synt_ab_N"/>
    <property type="match status" value="1"/>
</dbReference>
<dbReference type="Gene3D" id="1.20.20.10">
    <property type="entry name" value="F1F0 ATP synthase subunit C"/>
    <property type="match status" value="1"/>
</dbReference>
<dbReference type="Gene3D" id="3.40.50.300">
    <property type="entry name" value="P-loop containing nucleotide triphosphate hydrolases"/>
    <property type="match status" value="1"/>
</dbReference>
<evidence type="ECO:0000256" key="15">
    <source>
        <dbReference type="ARBA" id="ARBA00022840"/>
    </source>
</evidence>
<dbReference type="InterPro" id="IPR002379">
    <property type="entry name" value="ATPase_proteolipid_c-like_dom"/>
</dbReference>
<dbReference type="InterPro" id="IPR002146">
    <property type="entry name" value="ATP_synth_b/b'su_bac/chlpt"/>
</dbReference>
<dbReference type="Gene3D" id="1.20.150.20">
    <property type="entry name" value="ATP synthase alpha/beta chain, C-terminal domain"/>
    <property type="match status" value="1"/>
</dbReference>
<name>A0A8K0HCC2_9ROSA</name>
<evidence type="ECO:0000256" key="24">
    <source>
        <dbReference type="SAM" id="SignalP"/>
    </source>
</evidence>
<dbReference type="EMBL" id="VOIH02000003">
    <property type="protein sequence ID" value="KAF3449771.1"/>
    <property type="molecule type" value="Genomic_DNA"/>
</dbReference>
<dbReference type="InterPro" id="IPR035921">
    <property type="entry name" value="F/V-ATP_Csub_sf"/>
</dbReference>
<keyword evidence="10" id="KW-0813">Transport</keyword>
<dbReference type="InterPro" id="IPR004100">
    <property type="entry name" value="ATPase_F1/V1/A1_a/bsu_N"/>
</dbReference>
<evidence type="ECO:0000259" key="27">
    <source>
        <dbReference type="Pfam" id="PF00306"/>
    </source>
</evidence>
<dbReference type="InterPro" id="IPR038662">
    <property type="entry name" value="ATP_synth_F0_csu_sf"/>
</dbReference>
<dbReference type="GO" id="GO:0005743">
    <property type="term" value="C:mitochondrial inner membrane"/>
    <property type="evidence" value="ECO:0007669"/>
    <property type="project" value="UniProtKB-SubCell"/>
</dbReference>
<dbReference type="SUPFAM" id="SSF47917">
    <property type="entry name" value="C-terminal domain of alpha and beta subunits of F1 ATP synthase"/>
    <property type="match status" value="1"/>
</dbReference>
<dbReference type="CDD" id="cd06503">
    <property type="entry name" value="ATP-synt_Fo_b"/>
    <property type="match status" value="1"/>
</dbReference>
<evidence type="ECO:0000313" key="30">
    <source>
        <dbReference type="Proteomes" id="UP000796880"/>
    </source>
</evidence>
<evidence type="ECO:0000256" key="5">
    <source>
        <dbReference type="ARBA" id="ARBA00004273"/>
    </source>
</evidence>
<keyword evidence="15" id="KW-0067">ATP-binding</keyword>
<dbReference type="Pfam" id="PF00137">
    <property type="entry name" value="ATP-synt_C"/>
    <property type="match status" value="1"/>
</dbReference>
<dbReference type="InterPro" id="IPR033732">
    <property type="entry name" value="ATP_synth_F1_a_nt-bd_dom"/>
</dbReference>
<evidence type="ECO:0000256" key="3">
    <source>
        <dbReference type="ARBA" id="ARBA00004167"/>
    </source>
</evidence>
<evidence type="ECO:0000313" key="29">
    <source>
        <dbReference type="EMBL" id="KAF3449771.1"/>
    </source>
</evidence>
<comment type="caution">
    <text evidence="29">The sequence shown here is derived from an EMBL/GenBank/DDBJ whole genome shotgun (WGS) entry which is preliminary data.</text>
</comment>
<organism evidence="29 30">
    <name type="scientific">Rhamnella rubrinervis</name>
    <dbReference type="NCBI Taxonomy" id="2594499"/>
    <lineage>
        <taxon>Eukaryota</taxon>
        <taxon>Viridiplantae</taxon>
        <taxon>Streptophyta</taxon>
        <taxon>Embryophyta</taxon>
        <taxon>Tracheophyta</taxon>
        <taxon>Spermatophyta</taxon>
        <taxon>Magnoliopsida</taxon>
        <taxon>eudicotyledons</taxon>
        <taxon>Gunneridae</taxon>
        <taxon>Pentapetalae</taxon>
        <taxon>rosids</taxon>
        <taxon>fabids</taxon>
        <taxon>Rosales</taxon>
        <taxon>Rhamnaceae</taxon>
        <taxon>rhamnoid group</taxon>
        <taxon>Rhamneae</taxon>
        <taxon>Rhamnella</taxon>
    </lineage>
</organism>
<evidence type="ECO:0000256" key="20">
    <source>
        <dbReference type="ARBA" id="ARBA00023196"/>
    </source>
</evidence>
<keyword evidence="12" id="KW-0812">Transmembrane</keyword>
<dbReference type="PANTHER" id="PTHR48082">
    <property type="entry name" value="ATP SYNTHASE SUBUNIT ALPHA, MITOCHONDRIAL"/>
    <property type="match status" value="1"/>
</dbReference>
<dbReference type="PANTHER" id="PTHR48082:SF2">
    <property type="entry name" value="ATP SYNTHASE SUBUNIT ALPHA, MITOCHONDRIAL"/>
    <property type="match status" value="1"/>
</dbReference>
<evidence type="ECO:0000256" key="22">
    <source>
        <dbReference type="ARBA" id="ARBA00025198"/>
    </source>
</evidence>
<dbReference type="GO" id="GO:0046933">
    <property type="term" value="F:proton-transporting ATP synthase activity, rotational mechanism"/>
    <property type="evidence" value="ECO:0007669"/>
    <property type="project" value="InterPro"/>
</dbReference>
<keyword evidence="20" id="KW-0139">CF(1)</keyword>
<evidence type="ECO:0000256" key="16">
    <source>
        <dbReference type="ARBA" id="ARBA00022967"/>
    </source>
</evidence>
<gene>
    <name evidence="29" type="ORF">FNV43_RR05849</name>
</gene>
<evidence type="ECO:0000256" key="9">
    <source>
        <dbReference type="ARBA" id="ARBA00016087"/>
    </source>
</evidence>
<dbReference type="Gene3D" id="2.40.30.20">
    <property type="match status" value="1"/>
</dbReference>
<dbReference type="CDD" id="cd18183">
    <property type="entry name" value="ATP-synt_Fo_c_ATPH"/>
    <property type="match status" value="1"/>
</dbReference>
<feature type="signal peptide" evidence="24">
    <location>
        <begin position="1"/>
        <end position="20"/>
    </location>
</feature>
<keyword evidence="18" id="KW-0406">Ion transport</keyword>
<keyword evidence="11" id="KW-0138">CF(0)</keyword>
<keyword evidence="23" id="KW-0175">Coiled coil</keyword>
<evidence type="ECO:0000256" key="19">
    <source>
        <dbReference type="ARBA" id="ARBA00023136"/>
    </source>
</evidence>
<dbReference type="GO" id="GO:0009536">
    <property type="term" value="C:plastid"/>
    <property type="evidence" value="ECO:0007669"/>
    <property type="project" value="UniProtKB-ARBA"/>
</dbReference>
<evidence type="ECO:0000256" key="17">
    <source>
        <dbReference type="ARBA" id="ARBA00022989"/>
    </source>
</evidence>
<dbReference type="HAMAP" id="MF_01346">
    <property type="entry name" value="ATP_synth_alpha_bact"/>
    <property type="match status" value="1"/>
</dbReference>
<evidence type="ECO:0000256" key="11">
    <source>
        <dbReference type="ARBA" id="ARBA00022547"/>
    </source>
</evidence>
<dbReference type="NCBIfam" id="TIGR00962">
    <property type="entry name" value="atpA"/>
    <property type="match status" value="1"/>
</dbReference>
<keyword evidence="17" id="KW-1133">Transmembrane helix</keyword>
<protein>
    <recommendedName>
        <fullName evidence="9">ATP synthase subunit alpha, mitochondrial</fullName>
    </recommendedName>
</protein>
<dbReference type="Pfam" id="PF00430">
    <property type="entry name" value="ATP-synt_B"/>
    <property type="match status" value="1"/>
</dbReference>
<evidence type="ECO:0000259" key="28">
    <source>
        <dbReference type="Pfam" id="PF02874"/>
    </source>
</evidence>
<feature type="domain" description="V-ATPase proteolipid subunit C-like" evidence="26">
    <location>
        <begin position="11"/>
        <end position="47"/>
    </location>
</feature>
<evidence type="ECO:0000256" key="2">
    <source>
        <dbReference type="ARBA" id="ARBA00004141"/>
    </source>
</evidence>
<dbReference type="Pfam" id="PF00306">
    <property type="entry name" value="ATP-synt_ab_C"/>
    <property type="match status" value="1"/>
</dbReference>
<evidence type="ECO:0000256" key="10">
    <source>
        <dbReference type="ARBA" id="ARBA00022448"/>
    </source>
</evidence>
<proteinExistence type="inferred from homology"/>
<dbReference type="FunFam" id="2.40.30.20:FF:000001">
    <property type="entry name" value="ATP synthase subunit alpha"/>
    <property type="match status" value="1"/>
</dbReference>
<evidence type="ECO:0000256" key="6">
    <source>
        <dbReference type="ARBA" id="ARBA00006704"/>
    </source>
</evidence>
<keyword evidence="19" id="KW-0472">Membrane</keyword>
<evidence type="ECO:0000256" key="21">
    <source>
        <dbReference type="ARBA" id="ARBA00023310"/>
    </source>
</evidence>
<comment type="subcellular location">
    <subcellularLocation>
        <location evidence="2">Membrane</location>
        <topology evidence="2">Multi-pass membrane protein</topology>
    </subcellularLocation>
    <subcellularLocation>
        <location evidence="4">Membrane</location>
        <topology evidence="4">Peripheral membrane protein</topology>
    </subcellularLocation>
    <subcellularLocation>
        <location evidence="3">Membrane</location>
        <topology evidence="3">Single-pass membrane protein</topology>
    </subcellularLocation>
    <subcellularLocation>
        <location evidence="5">Mitochondrion inner membrane</location>
    </subcellularLocation>
</comment>
<evidence type="ECO:0000256" key="23">
    <source>
        <dbReference type="SAM" id="Coils"/>
    </source>
</evidence>
<dbReference type="PRINTS" id="PR00124">
    <property type="entry name" value="ATPASEC"/>
</dbReference>
<keyword evidence="13" id="KW-0547">Nucleotide-binding</keyword>
<evidence type="ECO:0000256" key="12">
    <source>
        <dbReference type="ARBA" id="ARBA00022692"/>
    </source>
</evidence>
<keyword evidence="30" id="KW-1185">Reference proteome</keyword>
<dbReference type="InterPro" id="IPR000454">
    <property type="entry name" value="ATP_synth_F0_csu"/>
</dbReference>
<dbReference type="GO" id="GO:0005524">
    <property type="term" value="F:ATP binding"/>
    <property type="evidence" value="ECO:0007669"/>
    <property type="project" value="UniProtKB-KW"/>
</dbReference>
<feature type="domain" description="ATPase F1/V1/A1 complex alpha/beta subunit N-terminal" evidence="28">
    <location>
        <begin position="203"/>
        <end position="267"/>
    </location>
</feature>
<feature type="domain" description="ATP synthase alpha subunit C-terminal" evidence="27">
    <location>
        <begin position="546"/>
        <end position="670"/>
    </location>
</feature>
<comment type="subunit">
    <text evidence="8">F-type ATPases have 2 components, CF(1) - the catalytic core - and CF(0) - the membrane proton channel. CF(1) has five subunits: alpha(3), beta(3), gamma(1), delta(1), epsilon(1). CF(0) has three main subunits: a, b and c.</text>
</comment>
<dbReference type="GO" id="GO:0043531">
    <property type="term" value="F:ADP binding"/>
    <property type="evidence" value="ECO:0007669"/>
    <property type="project" value="TreeGrafter"/>
</dbReference>
<evidence type="ECO:0000256" key="8">
    <source>
        <dbReference type="ARBA" id="ARBA00011648"/>
    </source>
</evidence>
<dbReference type="Proteomes" id="UP000796880">
    <property type="component" value="Unassembled WGS sequence"/>
</dbReference>
<dbReference type="InterPro" id="IPR027417">
    <property type="entry name" value="P-loop_NTPase"/>
</dbReference>
<comment type="function">
    <text evidence="1">Produces ATP from ADP in the presence of a proton gradient across the membrane. The alpha chain is a regulatory subunit.</text>
</comment>
<comment type="function">
    <text evidence="22">F(1)F(0) ATP synthase produces ATP from ADP in the presence of a proton or sodium gradient. F-type ATPases consist of two structural domains, F(1) containing the extramembraneous catalytic core and F(0) containing the membrane proton channel, linked together by a central stalk and a peripheral stalk. During catalysis, ATP synthesis in the catalytic domain of F(1) is coupled via a rotary mechanism of the central stalk subunits to proton translocation.</text>
</comment>
<dbReference type="PROSITE" id="PS00152">
    <property type="entry name" value="ATPASE_ALPHA_BETA"/>
    <property type="match status" value="1"/>
</dbReference>
<keyword evidence="24" id="KW-0732">Signal</keyword>
<dbReference type="AlphaFoldDB" id="A0A8K0HCC2"/>
<dbReference type="OrthoDB" id="1153511at2759"/>
<dbReference type="GO" id="GO:0045259">
    <property type="term" value="C:proton-transporting ATP synthase complex"/>
    <property type="evidence" value="ECO:0007669"/>
    <property type="project" value="UniProtKB-KW"/>
</dbReference>
<evidence type="ECO:0000256" key="7">
    <source>
        <dbReference type="ARBA" id="ARBA00008936"/>
    </source>
</evidence>
<dbReference type="FunFam" id="1.20.150.20:FF:000001">
    <property type="entry name" value="ATP synthase subunit alpha"/>
    <property type="match status" value="1"/>
</dbReference>
<dbReference type="SUPFAM" id="SSF50615">
    <property type="entry name" value="N-terminal domain of alpha and beta subunits of F1 ATP synthase"/>
    <property type="match status" value="1"/>
</dbReference>
<keyword evidence="14" id="KW-0375">Hydrogen ion transport</keyword>
<dbReference type="CDD" id="cd18113">
    <property type="entry name" value="ATP-synt_F1_alpha_C"/>
    <property type="match status" value="1"/>
</dbReference>
<keyword evidence="16" id="KW-1278">Translocase</keyword>
<dbReference type="FunFam" id="3.40.50.300:FF:000002">
    <property type="entry name" value="ATP synthase subunit alpha"/>
    <property type="match status" value="1"/>
</dbReference>
<evidence type="ECO:0000256" key="18">
    <source>
        <dbReference type="ARBA" id="ARBA00023065"/>
    </source>
</evidence>
<keyword evidence="21" id="KW-0066">ATP synthesis</keyword>
<dbReference type="NCBIfam" id="NF009884">
    <property type="entry name" value="PRK13343.1"/>
    <property type="match status" value="1"/>
</dbReference>
<dbReference type="InterPro" id="IPR023366">
    <property type="entry name" value="ATP_synth_asu-like_sf"/>
</dbReference>